<evidence type="ECO:0000313" key="5">
    <source>
        <dbReference type="EMBL" id="VDN58952.1"/>
    </source>
</evidence>
<dbReference type="AlphaFoldDB" id="A0A0N4UCW2"/>
<dbReference type="Proteomes" id="UP000274756">
    <property type="component" value="Unassembled WGS sequence"/>
</dbReference>
<dbReference type="WBParaSite" id="DME_0000512601-mRNA-1">
    <property type="protein sequence ID" value="DME_0000512601-mRNA-1"/>
    <property type="gene ID" value="DME_0000512601"/>
</dbReference>
<feature type="domain" description="Peptidase M12A" evidence="4">
    <location>
        <begin position="21"/>
        <end position="228"/>
    </location>
</feature>
<evidence type="ECO:0000256" key="1">
    <source>
        <dbReference type="ARBA" id="ARBA00023157"/>
    </source>
</evidence>
<evidence type="ECO:0000256" key="2">
    <source>
        <dbReference type="PROSITE-ProRule" id="PRU01211"/>
    </source>
</evidence>
<dbReference type="OrthoDB" id="7721051at2759"/>
<dbReference type="Proteomes" id="UP000038040">
    <property type="component" value="Unplaced"/>
</dbReference>
<feature type="binding site" evidence="2">
    <location>
        <position position="127"/>
    </location>
    <ligand>
        <name>Zn(2+)</name>
        <dbReference type="ChEBI" id="CHEBI:29105"/>
        <note>catalytic</note>
    </ligand>
</feature>
<evidence type="ECO:0000256" key="3">
    <source>
        <dbReference type="RuleBase" id="RU361183"/>
    </source>
</evidence>
<dbReference type="GO" id="GO:0008270">
    <property type="term" value="F:zinc ion binding"/>
    <property type="evidence" value="ECO:0007669"/>
    <property type="project" value="UniProtKB-UniRule"/>
</dbReference>
<feature type="active site" evidence="2">
    <location>
        <position position="128"/>
    </location>
</feature>
<name>A0A0N4UCW2_DRAME</name>
<sequence length="251" mass="29397">MNGVTGSNEIFLKRNIIRAKRFIRQSWTYSRIYNQIRDEYGNYIIPYVISGPYGAHQYAVIYGAFQAIARNTCIRFKPRTFETNFIDLQNRYGEGCWSWIGKRGGQSVVKLESSNLQNCVRHQTVMHELFHAIGLSHEHVRADRDQFVRIIYSNIRPDCLYNFEKRNSQTFGFPYDYQSIMHYNKFMCQRTRGAITISAPYHFMNIIGIGNDASPIDYYKVCALYNCHYCMGQRFNLAEVVRAVQARAVRI</sequence>
<comment type="caution">
    <text evidence="2">Lacks conserved residue(s) required for the propagation of feature annotation.</text>
</comment>
<dbReference type="InterPro" id="IPR024079">
    <property type="entry name" value="MetalloPept_cat_dom_sf"/>
</dbReference>
<keyword evidence="2 3" id="KW-0482">Metalloprotease</keyword>
<accession>A0A0N4UCW2</accession>
<evidence type="ECO:0000313" key="8">
    <source>
        <dbReference type="WBParaSite" id="DME_0000512601-mRNA-1"/>
    </source>
</evidence>
<dbReference type="SUPFAM" id="SSF55486">
    <property type="entry name" value="Metalloproteases ('zincins'), catalytic domain"/>
    <property type="match status" value="1"/>
</dbReference>
<dbReference type="PANTHER" id="PTHR10127:SF880">
    <property type="entry name" value="ZINC METALLOPROTEINASE NAS-5"/>
    <property type="match status" value="1"/>
</dbReference>
<protein>
    <recommendedName>
        <fullName evidence="3">Metalloendopeptidase</fullName>
        <ecNumber evidence="3">3.4.24.-</ecNumber>
    </recommendedName>
</protein>
<feature type="binding site" evidence="2">
    <location>
        <position position="131"/>
    </location>
    <ligand>
        <name>Zn(2+)</name>
        <dbReference type="ChEBI" id="CHEBI:29105"/>
        <note>catalytic</note>
    </ligand>
</feature>
<gene>
    <name evidence="5" type="ORF">DME_LOCUS8925</name>
</gene>
<evidence type="ECO:0000313" key="6">
    <source>
        <dbReference type="Proteomes" id="UP000038040"/>
    </source>
</evidence>
<keyword evidence="2 3" id="KW-0645">Protease</keyword>
<reference evidence="8" key="1">
    <citation type="submission" date="2017-02" db="UniProtKB">
        <authorList>
            <consortium name="WormBaseParasite"/>
        </authorList>
    </citation>
    <scope>IDENTIFICATION</scope>
</reference>
<dbReference type="PRINTS" id="PR00480">
    <property type="entry name" value="ASTACIN"/>
</dbReference>
<reference evidence="5 7" key="2">
    <citation type="submission" date="2018-11" db="EMBL/GenBank/DDBJ databases">
        <authorList>
            <consortium name="Pathogen Informatics"/>
        </authorList>
    </citation>
    <scope>NUCLEOTIDE SEQUENCE [LARGE SCALE GENOMIC DNA]</scope>
</reference>
<organism evidence="6 8">
    <name type="scientific">Dracunculus medinensis</name>
    <name type="common">Guinea worm</name>
    <dbReference type="NCBI Taxonomy" id="318479"/>
    <lineage>
        <taxon>Eukaryota</taxon>
        <taxon>Metazoa</taxon>
        <taxon>Ecdysozoa</taxon>
        <taxon>Nematoda</taxon>
        <taxon>Chromadorea</taxon>
        <taxon>Rhabditida</taxon>
        <taxon>Spirurina</taxon>
        <taxon>Dracunculoidea</taxon>
        <taxon>Dracunculidae</taxon>
        <taxon>Dracunculus</taxon>
    </lineage>
</organism>
<dbReference type="EC" id="3.4.24.-" evidence="3"/>
<dbReference type="InterPro" id="IPR006026">
    <property type="entry name" value="Peptidase_Metallo"/>
</dbReference>
<evidence type="ECO:0000259" key="4">
    <source>
        <dbReference type="PROSITE" id="PS51864"/>
    </source>
</evidence>
<keyword evidence="2 3" id="KW-0479">Metal-binding</keyword>
<keyword evidence="7" id="KW-1185">Reference proteome</keyword>
<dbReference type="GO" id="GO:0006508">
    <property type="term" value="P:proteolysis"/>
    <property type="evidence" value="ECO:0007669"/>
    <property type="project" value="UniProtKB-KW"/>
</dbReference>
<evidence type="ECO:0000313" key="7">
    <source>
        <dbReference type="Proteomes" id="UP000274756"/>
    </source>
</evidence>
<dbReference type="Pfam" id="PF01400">
    <property type="entry name" value="Astacin"/>
    <property type="match status" value="1"/>
</dbReference>
<proteinExistence type="predicted"/>
<dbReference type="STRING" id="318479.A0A0N4UCW2"/>
<dbReference type="EMBL" id="UYYG01001174">
    <property type="protein sequence ID" value="VDN58952.1"/>
    <property type="molecule type" value="Genomic_DNA"/>
</dbReference>
<comment type="cofactor">
    <cofactor evidence="2 3">
        <name>Zn(2+)</name>
        <dbReference type="ChEBI" id="CHEBI:29105"/>
    </cofactor>
    <text evidence="2 3">Binds 1 zinc ion per subunit.</text>
</comment>
<dbReference type="InterPro" id="IPR001506">
    <property type="entry name" value="Peptidase_M12A"/>
</dbReference>
<dbReference type="CDD" id="cd04280">
    <property type="entry name" value="ZnMc_astacin_like"/>
    <property type="match status" value="1"/>
</dbReference>
<dbReference type="GO" id="GO:0004222">
    <property type="term" value="F:metalloendopeptidase activity"/>
    <property type="evidence" value="ECO:0007669"/>
    <property type="project" value="UniProtKB-UniRule"/>
</dbReference>
<dbReference type="PROSITE" id="PS51864">
    <property type="entry name" value="ASTACIN"/>
    <property type="match status" value="1"/>
</dbReference>
<keyword evidence="1" id="KW-1015">Disulfide bond</keyword>
<feature type="binding site" evidence="2">
    <location>
        <position position="137"/>
    </location>
    <ligand>
        <name>Zn(2+)</name>
        <dbReference type="ChEBI" id="CHEBI:29105"/>
        <note>catalytic</note>
    </ligand>
</feature>
<keyword evidence="2 3" id="KW-0378">Hydrolase</keyword>
<keyword evidence="2 3" id="KW-0862">Zinc</keyword>
<dbReference type="InterPro" id="IPR034035">
    <property type="entry name" value="Astacin-like_dom"/>
</dbReference>
<dbReference type="PANTHER" id="PTHR10127">
    <property type="entry name" value="DISCOIDIN, CUB, EGF, LAMININ , AND ZINC METALLOPROTEASE DOMAIN CONTAINING"/>
    <property type="match status" value="1"/>
</dbReference>
<dbReference type="SMART" id="SM00235">
    <property type="entry name" value="ZnMc"/>
    <property type="match status" value="1"/>
</dbReference>
<dbReference type="Gene3D" id="3.40.390.10">
    <property type="entry name" value="Collagenase (Catalytic Domain)"/>
    <property type="match status" value="1"/>
</dbReference>